<dbReference type="Gene3D" id="1.20.1050.10">
    <property type="match status" value="1"/>
</dbReference>
<dbReference type="PROSITE" id="PS50040">
    <property type="entry name" value="EF1G_C"/>
    <property type="match status" value="1"/>
</dbReference>
<dbReference type="PROSITE" id="PS50404">
    <property type="entry name" value="GST_NTER"/>
    <property type="match status" value="1"/>
</dbReference>
<dbReference type="AlphaFoldDB" id="A0A9N9B361"/>
<dbReference type="InterPro" id="IPR001662">
    <property type="entry name" value="EF1B_G_C"/>
</dbReference>
<evidence type="ECO:0000256" key="3">
    <source>
        <dbReference type="PROSITE-ProRule" id="PRU00519"/>
    </source>
</evidence>
<sequence length="542" mass="62099">MASIGKIYCYPNNPRVYKILIAAEYNNLEVEVAEFEFGTDSKKPEYLEKFHYEKVPAFEGADGCTLNESGAIAYYVSSHKEGTQLLGKDKKETSQVLQYILFSENEITPNANTWINPILGITSYNKSAHNQAVEGLKKSLNVLEKVLLKKTYLVGERITLADITVATALYLPFKLVLDAEFRKNYKNLTRWYVTLINQPAFKKILPDVTLAEVAVTYTPPKKEKKEQPKKEPKKEQPKKDQKPEDEEEEEKPEPKPKSKLEMLPPSPLNLEEWKRFYSNNETRPDAIDWFWKHYDPEGYSIWSVDYKYNSELDKVFMSSNLIGGFYNRLDRARKYAFGSLVVLGEDKNNEIAGYFVIRGQEIPEEVSDAADFEVFDFKKVDHTDTAVRAEFESFLAWDNTIREWNVTSFLKEVDAEDFDSKIDFYLKSLEIIVDNNESNEKEMGKSKTTYRKASIFATLRPNIGPPRDQGLSRLPDARLLADLVDEIANQHTTSVIERPSVHPLMGNSGNISGGNFNLSKKSVSKRRNEECDNEKVQISISS</sequence>
<dbReference type="SUPFAM" id="SSF47616">
    <property type="entry name" value="GST C-terminal domain-like"/>
    <property type="match status" value="1"/>
</dbReference>
<dbReference type="Proteomes" id="UP000789706">
    <property type="component" value="Unassembled WGS sequence"/>
</dbReference>
<dbReference type="InterPro" id="IPR036433">
    <property type="entry name" value="EF1B_G_C_sf"/>
</dbReference>
<dbReference type="FunFam" id="3.40.30.10:FF:000142">
    <property type="entry name" value="Elongation factor 1 gamma"/>
    <property type="match status" value="1"/>
</dbReference>
<dbReference type="SMART" id="SM01183">
    <property type="entry name" value="EF1G"/>
    <property type="match status" value="1"/>
</dbReference>
<accession>A0A9N9B361</accession>
<dbReference type="InterPro" id="IPR004046">
    <property type="entry name" value="GST_C"/>
</dbReference>
<evidence type="ECO:0000256" key="2">
    <source>
        <dbReference type="ARBA" id="ARBA00022917"/>
    </source>
</evidence>
<dbReference type="CDD" id="cd03044">
    <property type="entry name" value="GST_N_EF1Bgamma"/>
    <property type="match status" value="1"/>
</dbReference>
<evidence type="ECO:0000313" key="8">
    <source>
        <dbReference type="EMBL" id="CAG8551563.1"/>
    </source>
</evidence>
<feature type="compositionally biased region" description="Low complexity" evidence="4">
    <location>
        <begin position="506"/>
        <end position="519"/>
    </location>
</feature>
<evidence type="ECO:0000313" key="9">
    <source>
        <dbReference type="Proteomes" id="UP000789706"/>
    </source>
</evidence>
<reference evidence="8" key="1">
    <citation type="submission" date="2021-06" db="EMBL/GenBank/DDBJ databases">
        <authorList>
            <person name="Kallberg Y."/>
            <person name="Tangrot J."/>
            <person name="Rosling A."/>
        </authorList>
    </citation>
    <scope>NUCLEOTIDE SEQUENCE</scope>
    <source>
        <strain evidence="8">AZ414A</strain>
    </source>
</reference>
<dbReference type="Gene3D" id="3.30.70.1010">
    <property type="entry name" value="Translation elongation factor EF1B, gamma chain, conserved domain"/>
    <property type="match status" value="1"/>
</dbReference>
<dbReference type="Pfam" id="PF00043">
    <property type="entry name" value="GST_C"/>
    <property type="match status" value="1"/>
</dbReference>
<evidence type="ECO:0000259" key="6">
    <source>
        <dbReference type="PROSITE" id="PS50404"/>
    </source>
</evidence>
<keyword evidence="1 3" id="KW-0251">Elongation factor</keyword>
<dbReference type="PROSITE" id="PS50405">
    <property type="entry name" value="GST_CTER"/>
    <property type="match status" value="1"/>
</dbReference>
<feature type="domain" description="EF-1-gamma C-terminal" evidence="5">
    <location>
        <begin position="256"/>
        <end position="419"/>
    </location>
</feature>
<dbReference type="InterPro" id="IPR036249">
    <property type="entry name" value="Thioredoxin-like_sf"/>
</dbReference>
<protein>
    <submittedName>
        <fullName evidence="8">2622_t:CDS:1</fullName>
    </submittedName>
</protein>
<evidence type="ECO:0000259" key="7">
    <source>
        <dbReference type="PROSITE" id="PS50405"/>
    </source>
</evidence>
<organism evidence="8 9">
    <name type="scientific">Diversispora eburnea</name>
    <dbReference type="NCBI Taxonomy" id="1213867"/>
    <lineage>
        <taxon>Eukaryota</taxon>
        <taxon>Fungi</taxon>
        <taxon>Fungi incertae sedis</taxon>
        <taxon>Mucoromycota</taxon>
        <taxon>Glomeromycotina</taxon>
        <taxon>Glomeromycetes</taxon>
        <taxon>Diversisporales</taxon>
        <taxon>Diversisporaceae</taxon>
        <taxon>Diversispora</taxon>
    </lineage>
</organism>
<dbReference type="SUPFAM" id="SSF89942">
    <property type="entry name" value="eEF1-gamma domain"/>
    <property type="match status" value="1"/>
</dbReference>
<dbReference type="Pfam" id="PF00647">
    <property type="entry name" value="EF1G"/>
    <property type="match status" value="1"/>
</dbReference>
<dbReference type="InterPro" id="IPR040079">
    <property type="entry name" value="Glutathione_S-Trfase"/>
</dbReference>
<feature type="domain" description="GST N-terminal" evidence="6">
    <location>
        <begin position="3"/>
        <end position="84"/>
    </location>
</feature>
<dbReference type="PANTHER" id="PTHR43986">
    <property type="entry name" value="ELONGATION FACTOR 1-GAMMA"/>
    <property type="match status" value="1"/>
</dbReference>
<evidence type="ECO:0000256" key="1">
    <source>
        <dbReference type="ARBA" id="ARBA00022768"/>
    </source>
</evidence>
<evidence type="ECO:0000256" key="4">
    <source>
        <dbReference type="SAM" id="MobiDB-lite"/>
    </source>
</evidence>
<dbReference type="SFLD" id="SFLDG00358">
    <property type="entry name" value="Main_(cytGST)"/>
    <property type="match status" value="1"/>
</dbReference>
<dbReference type="InterPro" id="IPR036282">
    <property type="entry name" value="Glutathione-S-Trfase_C_sf"/>
</dbReference>
<dbReference type="GO" id="GO:0005737">
    <property type="term" value="C:cytoplasm"/>
    <property type="evidence" value="ECO:0007669"/>
    <property type="project" value="TreeGrafter"/>
</dbReference>
<dbReference type="EMBL" id="CAJVPK010000818">
    <property type="protein sequence ID" value="CAG8551563.1"/>
    <property type="molecule type" value="Genomic_DNA"/>
</dbReference>
<dbReference type="InterPro" id="IPR010987">
    <property type="entry name" value="Glutathione-S-Trfase_C-like"/>
</dbReference>
<name>A0A9N9B361_9GLOM</name>
<feature type="domain" description="GST C-terminal" evidence="7">
    <location>
        <begin position="89"/>
        <end position="232"/>
    </location>
</feature>
<feature type="region of interest" description="Disordered" evidence="4">
    <location>
        <begin position="220"/>
        <end position="265"/>
    </location>
</feature>
<evidence type="ECO:0000259" key="5">
    <source>
        <dbReference type="PROSITE" id="PS50040"/>
    </source>
</evidence>
<dbReference type="Gene3D" id="3.40.30.10">
    <property type="entry name" value="Glutaredoxin"/>
    <property type="match status" value="1"/>
</dbReference>
<keyword evidence="2 3" id="KW-0648">Protein biosynthesis</keyword>
<feature type="compositionally biased region" description="Basic and acidic residues" evidence="4">
    <location>
        <begin position="526"/>
        <end position="535"/>
    </location>
</feature>
<feature type="compositionally biased region" description="Basic and acidic residues" evidence="4">
    <location>
        <begin position="220"/>
        <end position="242"/>
    </location>
</feature>
<dbReference type="CDD" id="cd03181">
    <property type="entry name" value="GST_C_EF1Bgamma_like"/>
    <property type="match status" value="1"/>
</dbReference>
<dbReference type="FunFam" id="1.20.1050.10:FF:000006">
    <property type="entry name" value="Elongation factor 1 gamma"/>
    <property type="match status" value="1"/>
</dbReference>
<dbReference type="GO" id="GO:0005634">
    <property type="term" value="C:nucleus"/>
    <property type="evidence" value="ECO:0007669"/>
    <property type="project" value="TreeGrafter"/>
</dbReference>
<proteinExistence type="predicted"/>
<dbReference type="FunFam" id="3.30.70.1010:FF:000001">
    <property type="entry name" value="Elongation factor 1-gamma 1"/>
    <property type="match status" value="1"/>
</dbReference>
<dbReference type="SFLD" id="SFLDS00019">
    <property type="entry name" value="Glutathione_Transferase_(cytos"/>
    <property type="match status" value="1"/>
</dbReference>
<dbReference type="InterPro" id="IPR050802">
    <property type="entry name" value="EF-GSTs"/>
</dbReference>
<comment type="caution">
    <text evidence="8">The sequence shown here is derived from an EMBL/GenBank/DDBJ whole genome shotgun (WGS) entry which is preliminary data.</text>
</comment>
<feature type="region of interest" description="Disordered" evidence="4">
    <location>
        <begin position="500"/>
        <end position="542"/>
    </location>
</feature>
<dbReference type="SUPFAM" id="SSF52833">
    <property type="entry name" value="Thioredoxin-like"/>
    <property type="match status" value="1"/>
</dbReference>
<dbReference type="PANTHER" id="PTHR43986:SF1">
    <property type="entry name" value="ELONGATION FACTOR 1-GAMMA"/>
    <property type="match status" value="1"/>
</dbReference>
<dbReference type="Pfam" id="PF02798">
    <property type="entry name" value="GST_N"/>
    <property type="match status" value="1"/>
</dbReference>
<gene>
    <name evidence="8" type="ORF">DEBURN_LOCUS7125</name>
</gene>
<dbReference type="InterPro" id="IPR004045">
    <property type="entry name" value="Glutathione_S-Trfase_N"/>
</dbReference>
<keyword evidence="9" id="KW-1185">Reference proteome</keyword>
<dbReference type="OrthoDB" id="249703at2759"/>
<dbReference type="GO" id="GO:0003746">
    <property type="term" value="F:translation elongation factor activity"/>
    <property type="evidence" value="ECO:0007669"/>
    <property type="project" value="UniProtKB-UniRule"/>
</dbReference>